<evidence type="ECO:0000256" key="3">
    <source>
        <dbReference type="ARBA" id="ARBA00022676"/>
    </source>
</evidence>
<keyword evidence="5 8" id="KW-0812">Transmembrane</keyword>
<evidence type="ECO:0000313" key="10">
    <source>
        <dbReference type="EMBL" id="OGK41142.1"/>
    </source>
</evidence>
<feature type="transmembrane region" description="Helical" evidence="8">
    <location>
        <begin position="97"/>
        <end position="118"/>
    </location>
</feature>
<dbReference type="GO" id="GO:0005886">
    <property type="term" value="C:plasma membrane"/>
    <property type="evidence" value="ECO:0007669"/>
    <property type="project" value="UniProtKB-SubCell"/>
</dbReference>
<keyword evidence="7 8" id="KW-0472">Membrane</keyword>
<feature type="transmembrane region" description="Helical" evidence="8">
    <location>
        <begin position="194"/>
        <end position="210"/>
    </location>
</feature>
<accession>A0A1F7ICR7</accession>
<dbReference type="Proteomes" id="UP000179270">
    <property type="component" value="Unassembled WGS sequence"/>
</dbReference>
<dbReference type="Pfam" id="PF13231">
    <property type="entry name" value="PMT_2"/>
    <property type="match status" value="1"/>
</dbReference>
<feature type="transmembrane region" description="Helical" evidence="8">
    <location>
        <begin position="347"/>
        <end position="368"/>
    </location>
</feature>
<feature type="transmembrane region" description="Helical" evidence="8">
    <location>
        <begin position="125"/>
        <end position="141"/>
    </location>
</feature>
<keyword evidence="4" id="KW-0808">Transferase</keyword>
<evidence type="ECO:0000256" key="4">
    <source>
        <dbReference type="ARBA" id="ARBA00022679"/>
    </source>
</evidence>
<sequence>MKISIFRFISKNLVFITLLIIISLGLFMRSYRLSVNPVALFVDEASIGYNGYTILSSGKSEAGDLMPIFFYSLEDFRLPISIYSTVPFIAMLGLNEVAVRLPSVLYGVLTIFFLYFIGKEIKSKLFGLLAAFIGTTMPWLFHYSRTGFEYTSYVAFFSLTWLLLFKSLHNNKFIYPAFLVAAITLYTYHPAKLVMPLFLLGFFIIYRQTYYRAKKTILIGLLIFIVISLPIIISISNGKGMSRFNTISVFSKNLTPYEKVKKTAYNYFIQLSPVYFLKGEPSTHTRHFINGLLPILIVTLPFLLVGIINIILTINKPLSQLLAYLVFLYPLGGAVIIGGPFTSRSVIGASLFVVIISIGLSTTAHLINRFIAKPVFIVVTTLLILFNFGLFLNYYFVLYPFKSADFQGWQYGTKDIVNYFSSHQKSYEDLIMTPEFYFPEIFFKFYAPNNCSKCKVGLPDKYFNQRRKQLYALTPFYLKNRTEFNYKPVKIIYYPDGQEAYILTELKK</sequence>
<dbReference type="InterPro" id="IPR050297">
    <property type="entry name" value="LipidA_mod_glycosyltrf_83"/>
</dbReference>
<proteinExistence type="predicted"/>
<name>A0A1F7ICR7_9BACT</name>
<feature type="transmembrane region" description="Helical" evidence="8">
    <location>
        <begin position="375"/>
        <end position="397"/>
    </location>
</feature>
<protein>
    <recommendedName>
        <fullName evidence="9">Glycosyltransferase RgtA/B/C/D-like domain-containing protein</fullName>
    </recommendedName>
</protein>
<feature type="transmembrane region" description="Helical" evidence="8">
    <location>
        <begin position="217"/>
        <end position="235"/>
    </location>
</feature>
<dbReference type="GO" id="GO:0016763">
    <property type="term" value="F:pentosyltransferase activity"/>
    <property type="evidence" value="ECO:0007669"/>
    <property type="project" value="TreeGrafter"/>
</dbReference>
<dbReference type="PANTHER" id="PTHR33908:SF11">
    <property type="entry name" value="MEMBRANE PROTEIN"/>
    <property type="match status" value="1"/>
</dbReference>
<dbReference type="STRING" id="1802055.A3A74_02255"/>
<comment type="subcellular location">
    <subcellularLocation>
        <location evidence="1">Cell membrane</location>
        <topology evidence="1">Multi-pass membrane protein</topology>
    </subcellularLocation>
</comment>
<feature type="transmembrane region" description="Helical" evidence="8">
    <location>
        <begin position="321"/>
        <end position="341"/>
    </location>
</feature>
<evidence type="ECO:0000313" key="11">
    <source>
        <dbReference type="Proteomes" id="UP000179270"/>
    </source>
</evidence>
<evidence type="ECO:0000256" key="1">
    <source>
        <dbReference type="ARBA" id="ARBA00004651"/>
    </source>
</evidence>
<organism evidence="10 11">
    <name type="scientific">Candidatus Roizmanbacteria bacterium RIFCSPLOWO2_01_FULL_35_13</name>
    <dbReference type="NCBI Taxonomy" id="1802055"/>
    <lineage>
        <taxon>Bacteria</taxon>
        <taxon>Candidatus Roizmaniibacteriota</taxon>
    </lineage>
</organism>
<dbReference type="InterPro" id="IPR038731">
    <property type="entry name" value="RgtA/B/C-like"/>
</dbReference>
<evidence type="ECO:0000256" key="5">
    <source>
        <dbReference type="ARBA" id="ARBA00022692"/>
    </source>
</evidence>
<dbReference type="EMBL" id="MGAF01000022">
    <property type="protein sequence ID" value="OGK41142.1"/>
    <property type="molecule type" value="Genomic_DNA"/>
</dbReference>
<feature type="transmembrane region" description="Helical" evidence="8">
    <location>
        <begin position="292"/>
        <end position="314"/>
    </location>
</feature>
<dbReference type="GO" id="GO:0009103">
    <property type="term" value="P:lipopolysaccharide biosynthetic process"/>
    <property type="evidence" value="ECO:0007669"/>
    <property type="project" value="UniProtKB-ARBA"/>
</dbReference>
<gene>
    <name evidence="10" type="ORF">A3A74_02255</name>
</gene>
<dbReference type="PANTHER" id="PTHR33908">
    <property type="entry name" value="MANNOSYLTRANSFERASE YKCB-RELATED"/>
    <property type="match status" value="1"/>
</dbReference>
<feature type="transmembrane region" description="Helical" evidence="8">
    <location>
        <begin position="172"/>
        <end position="188"/>
    </location>
</feature>
<evidence type="ECO:0000259" key="9">
    <source>
        <dbReference type="Pfam" id="PF13231"/>
    </source>
</evidence>
<keyword evidence="3" id="KW-0328">Glycosyltransferase</keyword>
<feature type="domain" description="Glycosyltransferase RgtA/B/C/D-like" evidence="9">
    <location>
        <begin position="88"/>
        <end position="229"/>
    </location>
</feature>
<keyword evidence="6 8" id="KW-1133">Transmembrane helix</keyword>
<reference evidence="10 11" key="1">
    <citation type="journal article" date="2016" name="Nat. Commun.">
        <title>Thousands of microbial genomes shed light on interconnected biogeochemical processes in an aquifer system.</title>
        <authorList>
            <person name="Anantharaman K."/>
            <person name="Brown C.T."/>
            <person name="Hug L.A."/>
            <person name="Sharon I."/>
            <person name="Castelle C.J."/>
            <person name="Probst A.J."/>
            <person name="Thomas B.C."/>
            <person name="Singh A."/>
            <person name="Wilkins M.J."/>
            <person name="Karaoz U."/>
            <person name="Brodie E.L."/>
            <person name="Williams K.H."/>
            <person name="Hubbard S.S."/>
            <person name="Banfield J.F."/>
        </authorList>
    </citation>
    <scope>NUCLEOTIDE SEQUENCE [LARGE SCALE GENOMIC DNA]</scope>
</reference>
<evidence type="ECO:0000256" key="2">
    <source>
        <dbReference type="ARBA" id="ARBA00022475"/>
    </source>
</evidence>
<feature type="transmembrane region" description="Helical" evidence="8">
    <location>
        <begin position="12"/>
        <end position="31"/>
    </location>
</feature>
<keyword evidence="2" id="KW-1003">Cell membrane</keyword>
<evidence type="ECO:0000256" key="6">
    <source>
        <dbReference type="ARBA" id="ARBA00022989"/>
    </source>
</evidence>
<evidence type="ECO:0000256" key="7">
    <source>
        <dbReference type="ARBA" id="ARBA00023136"/>
    </source>
</evidence>
<dbReference type="AlphaFoldDB" id="A0A1F7ICR7"/>
<feature type="transmembrane region" description="Helical" evidence="8">
    <location>
        <begin position="147"/>
        <end position="165"/>
    </location>
</feature>
<evidence type="ECO:0000256" key="8">
    <source>
        <dbReference type="SAM" id="Phobius"/>
    </source>
</evidence>
<comment type="caution">
    <text evidence="10">The sequence shown here is derived from an EMBL/GenBank/DDBJ whole genome shotgun (WGS) entry which is preliminary data.</text>
</comment>